<dbReference type="EMBL" id="BK015590">
    <property type="protein sequence ID" value="DAE14680.1"/>
    <property type="molecule type" value="Genomic_DNA"/>
</dbReference>
<evidence type="ECO:0000313" key="2">
    <source>
        <dbReference type="EMBL" id="DAE14680.1"/>
    </source>
</evidence>
<sequence>MTKKQCIMIAIISAILTGVFMYLCYYFTNELAEVLFWIASTAFCFGYFYLVIALIWTQGEILQDPYPSFYLPDPYFEKKEKRDVH</sequence>
<feature type="transmembrane region" description="Helical" evidence="1">
    <location>
        <begin position="34"/>
        <end position="56"/>
    </location>
</feature>
<reference evidence="2" key="1">
    <citation type="journal article" date="2021" name="Proc. Natl. Acad. Sci. U.S.A.">
        <title>A Catalog of Tens of Thousands of Viruses from Human Metagenomes Reveals Hidden Associations with Chronic Diseases.</title>
        <authorList>
            <person name="Tisza M.J."/>
            <person name="Buck C.B."/>
        </authorList>
    </citation>
    <scope>NUCLEOTIDE SEQUENCE</scope>
    <source>
        <strain evidence="2">CtAca11</strain>
    </source>
</reference>
<keyword evidence="1" id="KW-1133">Transmembrane helix</keyword>
<evidence type="ECO:0000256" key="1">
    <source>
        <dbReference type="SAM" id="Phobius"/>
    </source>
</evidence>
<protein>
    <submittedName>
        <fullName evidence="2">Uncharacterized protein</fullName>
    </submittedName>
</protein>
<feature type="transmembrane region" description="Helical" evidence="1">
    <location>
        <begin position="7"/>
        <end position="28"/>
    </location>
</feature>
<proteinExistence type="predicted"/>
<keyword evidence="1" id="KW-0472">Membrane</keyword>
<accession>A0A8S5Q6K0</accession>
<organism evidence="2">
    <name type="scientific">Myoviridae sp. ctAca11</name>
    <dbReference type="NCBI Taxonomy" id="2825043"/>
    <lineage>
        <taxon>Viruses</taxon>
        <taxon>Duplodnaviria</taxon>
        <taxon>Heunggongvirae</taxon>
        <taxon>Uroviricota</taxon>
        <taxon>Caudoviricetes</taxon>
    </lineage>
</organism>
<keyword evidence="1" id="KW-0812">Transmembrane</keyword>
<name>A0A8S5Q6K0_9CAUD</name>